<evidence type="ECO:0000313" key="1">
    <source>
        <dbReference type="EMBL" id="QJA96826.1"/>
    </source>
</evidence>
<dbReference type="AlphaFoldDB" id="A0A6M3LNJ0"/>
<sequence>MTEEKGAYDFMDTNEDSMDLETVPDVGTLEPEGWKYTNNAMVFSRNPTWDEAEDIAAALTKMNMASGAWVGDAALRFSLLWPDVHYQLWDDRYAGKTVLNRMIEAKKIPPPRRRELSAGVISAICGLDTEEDQDTAIEIADRDGLTVAEVRELVKTMKGTPPKPEKVYRIPCIHCGAEMEITESELRGSHEAARPVPIKV</sequence>
<proteinExistence type="predicted"/>
<dbReference type="EMBL" id="MT143437">
    <property type="protein sequence ID" value="QJA96826.1"/>
    <property type="molecule type" value="Genomic_DNA"/>
</dbReference>
<protein>
    <submittedName>
        <fullName evidence="1">Uncharacterized protein</fullName>
    </submittedName>
</protein>
<accession>A0A6M3LNJ0</accession>
<reference evidence="1" key="1">
    <citation type="submission" date="2020-03" db="EMBL/GenBank/DDBJ databases">
        <title>The deep terrestrial virosphere.</title>
        <authorList>
            <person name="Holmfeldt K."/>
            <person name="Nilsson E."/>
            <person name="Simone D."/>
            <person name="Lopez-Fernandez M."/>
            <person name="Wu X."/>
            <person name="de Brujin I."/>
            <person name="Lundin D."/>
            <person name="Andersson A."/>
            <person name="Bertilsson S."/>
            <person name="Dopson M."/>
        </authorList>
    </citation>
    <scope>NUCLEOTIDE SEQUENCE</scope>
    <source>
        <strain evidence="1">MM415B07318</strain>
    </source>
</reference>
<gene>
    <name evidence="1" type="ORF">MM415B07318_0005</name>
</gene>
<organism evidence="1">
    <name type="scientific">viral metagenome</name>
    <dbReference type="NCBI Taxonomy" id="1070528"/>
    <lineage>
        <taxon>unclassified sequences</taxon>
        <taxon>metagenomes</taxon>
        <taxon>organismal metagenomes</taxon>
    </lineage>
</organism>
<name>A0A6M3LNJ0_9ZZZZ</name>